<proteinExistence type="predicted"/>
<evidence type="ECO:0000313" key="1">
    <source>
        <dbReference type="EMBL" id="SVC18200.1"/>
    </source>
</evidence>
<name>A0A382K162_9ZZZZ</name>
<dbReference type="AlphaFoldDB" id="A0A382K162"/>
<dbReference type="EMBL" id="UINC01077769">
    <property type="protein sequence ID" value="SVC18200.1"/>
    <property type="molecule type" value="Genomic_DNA"/>
</dbReference>
<protein>
    <submittedName>
        <fullName evidence="1">Uncharacterized protein</fullName>
    </submittedName>
</protein>
<accession>A0A382K162</accession>
<gene>
    <name evidence="1" type="ORF">METZ01_LOCUS271054</name>
</gene>
<organism evidence="1">
    <name type="scientific">marine metagenome</name>
    <dbReference type="NCBI Taxonomy" id="408172"/>
    <lineage>
        <taxon>unclassified sequences</taxon>
        <taxon>metagenomes</taxon>
        <taxon>ecological metagenomes</taxon>
    </lineage>
</organism>
<feature type="non-terminal residue" evidence="1">
    <location>
        <position position="68"/>
    </location>
</feature>
<reference evidence="1" key="1">
    <citation type="submission" date="2018-05" db="EMBL/GenBank/DDBJ databases">
        <authorList>
            <person name="Lanie J.A."/>
            <person name="Ng W.-L."/>
            <person name="Kazmierczak K.M."/>
            <person name="Andrzejewski T.M."/>
            <person name="Davidsen T.M."/>
            <person name="Wayne K.J."/>
            <person name="Tettelin H."/>
            <person name="Glass J.I."/>
            <person name="Rusch D."/>
            <person name="Podicherti R."/>
            <person name="Tsui H.-C.T."/>
            <person name="Winkler M.E."/>
        </authorList>
    </citation>
    <scope>NUCLEOTIDE SEQUENCE</scope>
</reference>
<sequence length="68" mass="7338">MAQLRCLDLLSALCDKGHAVSLETSGALDIGVVDKRVSRVMDLKTPGSGEEGRNRWENIPLLTEGDSL</sequence>